<dbReference type="SUPFAM" id="SSF63829">
    <property type="entry name" value="Calcium-dependent phosphotriesterase"/>
    <property type="match status" value="1"/>
</dbReference>
<dbReference type="InterPro" id="IPR052998">
    <property type="entry name" value="Hetero-Diels-Alderase-like"/>
</dbReference>
<evidence type="ECO:0000313" key="3">
    <source>
        <dbReference type="Proteomes" id="UP000054771"/>
    </source>
</evidence>
<dbReference type="PANTHER" id="PTHR42060">
    <property type="entry name" value="NHL REPEAT-CONTAINING PROTEIN-RELATED"/>
    <property type="match status" value="1"/>
</dbReference>
<dbReference type="OrthoDB" id="9977941at2759"/>
<feature type="signal peptide" evidence="1">
    <location>
        <begin position="1"/>
        <end position="20"/>
    </location>
</feature>
<sequence>MVSKILGSLVAVSFAALSAAAPENAISTIYQFPHGSWLENLETGPANSILTTRIDTPTLYQITTRAGSSSPCRPSGETTASAKLIQSFPGATGALGIVEYKTNHFAVVAGNYSLTTHESARGSYALWDVWFSGARLDRVSTKKIADIPEAGFLNGLTVLNKNKHTATLLVGDSWDGVVYSVNPETGDYDVVLADETLKPEEGQNLGVNGIHPVTIGHETFLYYTNSLKETVSRVQIDPVTGRAIGPYTTVATGVWGDDFTYDAATGDLYVAGNFENVVTQVNRDGHVEGIFGAETQLTVAGATSTLIQGQGRGKTLYVATGGALAAPVNGTITEGAKIVAIKLD</sequence>
<dbReference type="OMA" id="TGVWGDD"/>
<name>A0A0U5HHU7_ASPCI</name>
<evidence type="ECO:0008006" key="4">
    <source>
        <dbReference type="Google" id="ProtNLM"/>
    </source>
</evidence>
<reference evidence="3" key="1">
    <citation type="journal article" date="2016" name="Genome Announc.">
        <title>Draft genome sequences of fungus Aspergillus calidoustus.</title>
        <authorList>
            <person name="Horn F."/>
            <person name="Linde J."/>
            <person name="Mattern D.J."/>
            <person name="Walther G."/>
            <person name="Guthke R."/>
            <person name="Scherlach K."/>
            <person name="Martin K."/>
            <person name="Brakhage A.A."/>
            <person name="Petzke L."/>
            <person name="Valiante V."/>
        </authorList>
    </citation>
    <scope>NUCLEOTIDE SEQUENCE [LARGE SCALE GENOMIC DNA]</scope>
    <source>
        <strain evidence="3">SF006504</strain>
    </source>
</reference>
<dbReference type="STRING" id="454130.A0A0U5HHU7"/>
<dbReference type="AlphaFoldDB" id="A0A0U5HHU7"/>
<gene>
    <name evidence="2" type="ORF">ASPCAL07716</name>
</gene>
<protein>
    <recommendedName>
        <fullName evidence="4">SMP-30/Gluconolactonase/LRE-like region domain-containing protein</fullName>
    </recommendedName>
</protein>
<organism evidence="2 3">
    <name type="scientific">Aspergillus calidoustus</name>
    <dbReference type="NCBI Taxonomy" id="454130"/>
    <lineage>
        <taxon>Eukaryota</taxon>
        <taxon>Fungi</taxon>
        <taxon>Dikarya</taxon>
        <taxon>Ascomycota</taxon>
        <taxon>Pezizomycotina</taxon>
        <taxon>Eurotiomycetes</taxon>
        <taxon>Eurotiomycetidae</taxon>
        <taxon>Eurotiales</taxon>
        <taxon>Aspergillaceae</taxon>
        <taxon>Aspergillus</taxon>
        <taxon>Aspergillus subgen. Nidulantes</taxon>
    </lineage>
</organism>
<evidence type="ECO:0000313" key="2">
    <source>
        <dbReference type="EMBL" id="CEN61048.1"/>
    </source>
</evidence>
<accession>A0A0U5HHU7</accession>
<dbReference type="EMBL" id="CDMC01000006">
    <property type="protein sequence ID" value="CEN61048.1"/>
    <property type="molecule type" value="Genomic_DNA"/>
</dbReference>
<proteinExistence type="predicted"/>
<evidence type="ECO:0000256" key="1">
    <source>
        <dbReference type="SAM" id="SignalP"/>
    </source>
</evidence>
<dbReference type="Gene3D" id="2.120.10.30">
    <property type="entry name" value="TolB, C-terminal domain"/>
    <property type="match status" value="1"/>
</dbReference>
<keyword evidence="3" id="KW-1185">Reference proteome</keyword>
<dbReference type="Proteomes" id="UP000054771">
    <property type="component" value="Unassembled WGS sequence"/>
</dbReference>
<dbReference type="InterPro" id="IPR011042">
    <property type="entry name" value="6-blade_b-propeller_TolB-like"/>
</dbReference>
<keyword evidence="1" id="KW-0732">Signal</keyword>
<feature type="chain" id="PRO_5006858752" description="SMP-30/Gluconolactonase/LRE-like region domain-containing protein" evidence="1">
    <location>
        <begin position="21"/>
        <end position="344"/>
    </location>
</feature>
<dbReference type="PANTHER" id="PTHR42060:SF1">
    <property type="entry name" value="NHL REPEAT-CONTAINING PROTEIN"/>
    <property type="match status" value="1"/>
</dbReference>